<proteinExistence type="predicted"/>
<name>A0A1F6VDX5_9BACT</name>
<keyword evidence="1" id="KW-0472">Membrane</keyword>
<evidence type="ECO:0000313" key="4">
    <source>
        <dbReference type="Proteomes" id="UP000178235"/>
    </source>
</evidence>
<evidence type="ECO:0000256" key="1">
    <source>
        <dbReference type="SAM" id="Phobius"/>
    </source>
</evidence>
<sequence>MEDISFSFGLLMFILFIWTIPWKVYAVWIAVKHNHKKWFVALLLLNTVAILDIFYIFKIAKKSWNEVKEDFKGTWGSIKNK</sequence>
<reference evidence="3 4" key="1">
    <citation type="journal article" date="2016" name="Nat. Commun.">
        <title>Thousands of microbial genomes shed light on interconnected biogeochemical processes in an aquifer system.</title>
        <authorList>
            <person name="Anantharaman K."/>
            <person name="Brown C.T."/>
            <person name="Hug L.A."/>
            <person name="Sharon I."/>
            <person name="Castelle C.J."/>
            <person name="Probst A.J."/>
            <person name="Thomas B.C."/>
            <person name="Singh A."/>
            <person name="Wilkins M.J."/>
            <person name="Karaoz U."/>
            <person name="Brodie E.L."/>
            <person name="Williams K.H."/>
            <person name="Hubbard S.S."/>
            <person name="Banfield J.F."/>
        </authorList>
    </citation>
    <scope>NUCLEOTIDE SEQUENCE [LARGE SCALE GENOMIC DNA]</scope>
</reference>
<dbReference type="AlphaFoldDB" id="A0A1F6VDX5"/>
<feature type="transmembrane region" description="Helical" evidence="1">
    <location>
        <begin position="38"/>
        <end position="57"/>
    </location>
</feature>
<organism evidence="3 4">
    <name type="scientific">Candidatus Nomurabacteria bacterium RIFCSPHIGHO2_01_FULL_42_15</name>
    <dbReference type="NCBI Taxonomy" id="1801742"/>
    <lineage>
        <taxon>Bacteria</taxon>
        <taxon>Candidatus Nomuraibacteriota</taxon>
    </lineage>
</organism>
<accession>A0A1F6VDX5</accession>
<feature type="domain" description="DUF5652" evidence="2">
    <location>
        <begin position="9"/>
        <end position="63"/>
    </location>
</feature>
<gene>
    <name evidence="3" type="ORF">A2738_03320</name>
</gene>
<dbReference type="InterPro" id="IPR043712">
    <property type="entry name" value="DUF5652"/>
</dbReference>
<keyword evidence="1" id="KW-1133">Transmembrane helix</keyword>
<feature type="transmembrane region" description="Helical" evidence="1">
    <location>
        <begin position="6"/>
        <end position="31"/>
    </location>
</feature>
<dbReference type="EMBL" id="MFTS01000009">
    <property type="protein sequence ID" value="OGI67802.1"/>
    <property type="molecule type" value="Genomic_DNA"/>
</dbReference>
<protein>
    <recommendedName>
        <fullName evidence="2">DUF5652 domain-containing protein</fullName>
    </recommendedName>
</protein>
<keyword evidence="1" id="KW-0812">Transmembrane</keyword>
<evidence type="ECO:0000259" key="2">
    <source>
        <dbReference type="Pfam" id="PF18893"/>
    </source>
</evidence>
<dbReference type="Proteomes" id="UP000178235">
    <property type="component" value="Unassembled WGS sequence"/>
</dbReference>
<evidence type="ECO:0000313" key="3">
    <source>
        <dbReference type="EMBL" id="OGI67802.1"/>
    </source>
</evidence>
<dbReference type="Pfam" id="PF18893">
    <property type="entry name" value="DUF5652"/>
    <property type="match status" value="1"/>
</dbReference>
<comment type="caution">
    <text evidence="3">The sequence shown here is derived from an EMBL/GenBank/DDBJ whole genome shotgun (WGS) entry which is preliminary data.</text>
</comment>